<evidence type="ECO:0000259" key="2">
    <source>
        <dbReference type="Pfam" id="PF01609"/>
    </source>
</evidence>
<evidence type="ECO:0000313" key="4">
    <source>
        <dbReference type="Proteomes" id="UP000184363"/>
    </source>
</evidence>
<dbReference type="GO" id="GO:0004803">
    <property type="term" value="F:transposase activity"/>
    <property type="evidence" value="ECO:0007669"/>
    <property type="project" value="InterPro"/>
</dbReference>
<dbReference type="InterPro" id="IPR002559">
    <property type="entry name" value="Transposase_11"/>
</dbReference>
<organism evidence="3 4">
    <name type="scientific">Pseudonocardia thermophila</name>
    <dbReference type="NCBI Taxonomy" id="1848"/>
    <lineage>
        <taxon>Bacteria</taxon>
        <taxon>Bacillati</taxon>
        <taxon>Actinomycetota</taxon>
        <taxon>Actinomycetes</taxon>
        <taxon>Pseudonocardiales</taxon>
        <taxon>Pseudonocardiaceae</taxon>
        <taxon>Pseudonocardia</taxon>
    </lineage>
</organism>
<feature type="compositionally biased region" description="Basic and acidic residues" evidence="1">
    <location>
        <begin position="215"/>
        <end position="225"/>
    </location>
</feature>
<gene>
    <name evidence="3" type="ORF">SAMN05443637_105265</name>
</gene>
<reference evidence="3 4" key="1">
    <citation type="submission" date="2016-11" db="EMBL/GenBank/DDBJ databases">
        <authorList>
            <person name="Jaros S."/>
            <person name="Januszkiewicz K."/>
            <person name="Wedrychowicz H."/>
        </authorList>
    </citation>
    <scope>NUCLEOTIDE SEQUENCE [LARGE SCALE GENOMIC DNA]</scope>
    <source>
        <strain evidence="3 4">DSM 43832</strain>
    </source>
</reference>
<dbReference type="NCBIfam" id="NF033559">
    <property type="entry name" value="transpos_IS1634"/>
    <property type="match status" value="1"/>
</dbReference>
<accession>A0A1M6S174</accession>
<name>A0A1M6S174_PSETH</name>
<dbReference type="Proteomes" id="UP000184363">
    <property type="component" value="Unassembled WGS sequence"/>
</dbReference>
<dbReference type="PANTHER" id="PTHR34614:SF2">
    <property type="entry name" value="TRANSPOSASE IS4-LIKE DOMAIN-CONTAINING PROTEIN"/>
    <property type="match status" value="1"/>
</dbReference>
<evidence type="ECO:0000313" key="3">
    <source>
        <dbReference type="EMBL" id="SHK38440.1"/>
    </source>
</evidence>
<dbReference type="GO" id="GO:0003677">
    <property type="term" value="F:DNA binding"/>
    <property type="evidence" value="ECO:0007669"/>
    <property type="project" value="InterPro"/>
</dbReference>
<dbReference type="GO" id="GO:0006313">
    <property type="term" value="P:DNA transposition"/>
    <property type="evidence" value="ECO:0007669"/>
    <property type="project" value="InterPro"/>
</dbReference>
<protein>
    <submittedName>
        <fullName evidence="3">Transposase DDE domain-containing protein</fullName>
    </submittedName>
</protein>
<dbReference type="PANTHER" id="PTHR34614">
    <property type="match status" value="1"/>
</dbReference>
<dbReference type="InterPro" id="IPR012337">
    <property type="entry name" value="RNaseH-like_sf"/>
</dbReference>
<dbReference type="EMBL" id="FRAP01000005">
    <property type="protein sequence ID" value="SHK38440.1"/>
    <property type="molecule type" value="Genomic_DNA"/>
</dbReference>
<dbReference type="SUPFAM" id="SSF53098">
    <property type="entry name" value="Ribonuclease H-like"/>
    <property type="match status" value="1"/>
</dbReference>
<dbReference type="InterPro" id="IPR047654">
    <property type="entry name" value="IS1634_transpos"/>
</dbReference>
<dbReference type="AlphaFoldDB" id="A0A1M6S174"/>
<dbReference type="Pfam" id="PF01609">
    <property type="entry name" value="DDE_Tnp_1"/>
    <property type="match status" value="1"/>
</dbReference>
<dbReference type="STRING" id="1848.SAMN05443637_105265"/>
<sequence>MRTSTRKNADGSKVSYLQLAHNEWDPAAKTSRTKVLYSFGRADQLDRAAIERLIKALTRLLGSPTAGGRGRQEPLPGLEFVESRPLGGAWLLDGLWRRLGIDRLLRRLAAGTRRDPVVERVLFALVANRALAPSSKLAATGWVAHDVHLSGLTGGDYTVSDDACYRAMDWLIKVEEKLARGVFDAVADLLNLEVDLIFFDTTSTYFETEDPDTPVWRDEHGRVLDPDGEPGAESGRESDAEGDAPPAGASGRAGFRTHGKSKDARDDLPQVIVGMAVTRDGIPVRVWCWPGNTSDSPLIRQVRDDLRDWTLGKLIWVADRGFTSAANRRHLAAGGGGYILGEKLRSGSPEATAALARQGRYQQVAENLRVKEVKISEHERFVVCHNPEAADRDAATRDRLLTRLEAMIAGSDRLTPTKRAELRGVISTKPGLHRFLRTTPGGLLRIDATKVAADARLDGKYLLRTSDPHLSTEDIALGYKQLLEVERGWRDMKQVLDLRPVYHRLEDRIRAHVLLCWLALLLARIVETRAATTWTRARTQLQRLHVGTFTGPAGVFRQTTPADPETRRLHQALDIALPPRILHLHTEDPAPR</sequence>
<evidence type="ECO:0000256" key="1">
    <source>
        <dbReference type="SAM" id="MobiDB-lite"/>
    </source>
</evidence>
<feature type="domain" description="Transposase IS4-like" evidence="2">
    <location>
        <begin position="273"/>
        <end position="522"/>
    </location>
</feature>
<feature type="region of interest" description="Disordered" evidence="1">
    <location>
        <begin position="209"/>
        <end position="263"/>
    </location>
</feature>
<proteinExistence type="predicted"/>
<keyword evidence="4" id="KW-1185">Reference proteome</keyword>